<evidence type="ECO:0000256" key="3">
    <source>
        <dbReference type="ARBA" id="ARBA00022692"/>
    </source>
</evidence>
<sequence>MLSGMLLGIALAAPVGPLTLEMIKRGVQYGFFCALAIGLGGLSADALFMALIYQGTSHILAIPAVHLLLFLFGSLFLGYLAYESVMSMFHSTEIDKAPSPYSKNLVIKCFLTGLTIALINPINILFWFGIYGSVLSESTQSGSLDHILVQTSFIFLGILTWNVIISVLAKLTSFVLSKQLFKWIHGFAAVLLMYYSLHFAVEFLRAMLAVYNGLFH</sequence>
<evidence type="ECO:0000256" key="2">
    <source>
        <dbReference type="ARBA" id="ARBA00022475"/>
    </source>
</evidence>
<feature type="transmembrane region" description="Helical" evidence="6">
    <location>
        <begin position="59"/>
        <end position="82"/>
    </location>
</feature>
<evidence type="ECO:0000256" key="6">
    <source>
        <dbReference type="SAM" id="Phobius"/>
    </source>
</evidence>
<feature type="transmembrane region" description="Helical" evidence="6">
    <location>
        <begin position="180"/>
        <end position="201"/>
    </location>
</feature>
<dbReference type="Proteomes" id="UP001287282">
    <property type="component" value="Unassembled WGS sequence"/>
</dbReference>
<evidence type="ECO:0000313" key="7">
    <source>
        <dbReference type="EMBL" id="MDV2683236.1"/>
    </source>
</evidence>
<keyword evidence="2" id="KW-1003">Cell membrane</keyword>
<keyword evidence="3 6" id="KW-0812">Transmembrane</keyword>
<evidence type="ECO:0000256" key="1">
    <source>
        <dbReference type="ARBA" id="ARBA00004651"/>
    </source>
</evidence>
<comment type="caution">
    <text evidence="7">The sequence shown here is derived from an EMBL/GenBank/DDBJ whole genome shotgun (WGS) entry which is preliminary data.</text>
</comment>
<keyword evidence="4 6" id="KW-1133">Transmembrane helix</keyword>
<evidence type="ECO:0000313" key="8">
    <source>
        <dbReference type="Proteomes" id="UP001287282"/>
    </source>
</evidence>
<feature type="transmembrane region" description="Helical" evidence="6">
    <location>
        <begin position="147"/>
        <end position="168"/>
    </location>
</feature>
<dbReference type="PANTHER" id="PTHR30086">
    <property type="entry name" value="ARGININE EXPORTER PROTEIN ARGO"/>
    <property type="match status" value="1"/>
</dbReference>
<dbReference type="InterPro" id="IPR001123">
    <property type="entry name" value="LeuE-type"/>
</dbReference>
<feature type="transmembrane region" description="Helical" evidence="6">
    <location>
        <begin position="30"/>
        <end position="53"/>
    </location>
</feature>
<organism evidence="7 8">
    <name type="scientific">Alkalihalophilus lindianensis</name>
    <dbReference type="NCBI Taxonomy" id="1630542"/>
    <lineage>
        <taxon>Bacteria</taxon>
        <taxon>Bacillati</taxon>
        <taxon>Bacillota</taxon>
        <taxon>Bacilli</taxon>
        <taxon>Bacillales</taxon>
        <taxon>Bacillaceae</taxon>
        <taxon>Alkalihalophilus</taxon>
    </lineage>
</organism>
<keyword evidence="5 6" id="KW-0472">Membrane</keyword>
<reference evidence="7 8" key="1">
    <citation type="submission" date="2023-10" db="EMBL/GenBank/DDBJ databases">
        <title>Screening of Alkalihalobacillus lindianensis BZ-TG-R113 and Its Alleviation of Salt Stress on Rapeseed Growth.</title>
        <authorList>
            <person name="Zhao B."/>
            <person name="Guo T."/>
        </authorList>
    </citation>
    <scope>NUCLEOTIDE SEQUENCE [LARGE SCALE GENOMIC DNA]</scope>
    <source>
        <strain evidence="7 8">BZ-TG-R113</strain>
    </source>
</reference>
<gene>
    <name evidence="7" type="ORF">RYX56_02500</name>
</gene>
<protein>
    <submittedName>
        <fullName evidence="7">LysE family transporter</fullName>
    </submittedName>
</protein>
<dbReference type="RefSeq" id="WP_317120555.1">
    <property type="nucleotide sequence ID" value="NZ_JAWJBA010000001.1"/>
</dbReference>
<dbReference type="EMBL" id="JAWJBA010000001">
    <property type="protein sequence ID" value="MDV2683236.1"/>
    <property type="molecule type" value="Genomic_DNA"/>
</dbReference>
<proteinExistence type="predicted"/>
<dbReference type="Pfam" id="PF01810">
    <property type="entry name" value="LysE"/>
    <property type="match status" value="1"/>
</dbReference>
<dbReference type="PANTHER" id="PTHR30086:SF6">
    <property type="entry name" value="AMINO ACID EFFLUX PROTEIN YCGF-RELATED"/>
    <property type="match status" value="1"/>
</dbReference>
<comment type="subcellular location">
    <subcellularLocation>
        <location evidence="1">Cell membrane</location>
        <topology evidence="1">Multi-pass membrane protein</topology>
    </subcellularLocation>
</comment>
<feature type="transmembrane region" description="Helical" evidence="6">
    <location>
        <begin position="105"/>
        <end position="127"/>
    </location>
</feature>
<evidence type="ECO:0000256" key="5">
    <source>
        <dbReference type="ARBA" id="ARBA00023136"/>
    </source>
</evidence>
<name>A0ABU3X5S2_9BACI</name>
<accession>A0ABU3X5S2</accession>
<keyword evidence="8" id="KW-1185">Reference proteome</keyword>
<evidence type="ECO:0000256" key="4">
    <source>
        <dbReference type="ARBA" id="ARBA00022989"/>
    </source>
</evidence>